<proteinExistence type="predicted"/>
<dbReference type="RefSeq" id="WP_066801168.1">
    <property type="nucleotide sequence ID" value="NZ_CP014206.1"/>
</dbReference>
<reference evidence="2 4" key="1">
    <citation type="journal article" date="2016" name="Front. Microbiol.">
        <title>Genome Sequence of the Piezophilic, Mesophilic Sulfate-Reducing Bacterium Desulfovibrio indicus J2T.</title>
        <authorList>
            <person name="Cao J."/>
            <person name="Maignien L."/>
            <person name="Shao Z."/>
            <person name="Alain K."/>
            <person name="Jebbar M."/>
        </authorList>
    </citation>
    <scope>NUCLEOTIDE SEQUENCE [LARGE SCALE GENOMIC DNA]</scope>
    <source>
        <strain evidence="2 4">J2</strain>
    </source>
</reference>
<evidence type="ECO:0000313" key="4">
    <source>
        <dbReference type="Proteomes" id="UP000055611"/>
    </source>
</evidence>
<keyword evidence="1" id="KW-0472">Membrane</keyword>
<protein>
    <submittedName>
        <fullName evidence="3">Uncharacterized protein</fullName>
    </submittedName>
</protein>
<feature type="transmembrane region" description="Helical" evidence="1">
    <location>
        <begin position="6"/>
        <end position="24"/>
    </location>
</feature>
<evidence type="ECO:0000313" key="3">
    <source>
        <dbReference type="EMBL" id="TDT89060.1"/>
    </source>
</evidence>
<gene>
    <name evidence="2" type="ORF">AWY79_05095</name>
    <name evidence="3" type="ORF">EDC59_10453</name>
</gene>
<dbReference type="OrthoDB" id="5465260at2"/>
<keyword evidence="1" id="KW-1133">Transmembrane helix</keyword>
<name>A0A126QLI3_9BACT</name>
<dbReference type="KEGG" id="dej:AWY79_05095"/>
<accession>A0A126QLI3</accession>
<keyword evidence="4" id="KW-1185">Reference proteome</keyword>
<sequence>MELDLYFADVLFVFALTAFLDGISSHMRGLLKERCPAVFRYARRFGRRYPALFAESNDFYCFFHKDALYGR</sequence>
<evidence type="ECO:0000313" key="5">
    <source>
        <dbReference type="Proteomes" id="UP000295506"/>
    </source>
</evidence>
<dbReference type="Proteomes" id="UP000295506">
    <property type="component" value="Unassembled WGS sequence"/>
</dbReference>
<dbReference type="EMBL" id="SOBK01000004">
    <property type="protein sequence ID" value="TDT89060.1"/>
    <property type="molecule type" value="Genomic_DNA"/>
</dbReference>
<evidence type="ECO:0000313" key="2">
    <source>
        <dbReference type="EMBL" id="AMK10538.1"/>
    </source>
</evidence>
<reference evidence="3 5" key="2">
    <citation type="submission" date="2019-03" db="EMBL/GenBank/DDBJ databases">
        <title>Genomic Encyclopedia of Type Strains, Phase IV (KMG-IV): sequencing the most valuable type-strain genomes for metagenomic binning, comparative biology and taxonomic classification.</title>
        <authorList>
            <person name="Goeker M."/>
        </authorList>
    </citation>
    <scope>NUCLEOTIDE SEQUENCE [LARGE SCALE GENOMIC DNA]</scope>
    <source>
        <strain evidence="3 5">DSM 101483</strain>
    </source>
</reference>
<dbReference type="AlphaFoldDB" id="A0A126QLI3"/>
<dbReference type="EMBL" id="CP014206">
    <property type="protein sequence ID" value="AMK10538.1"/>
    <property type="molecule type" value="Genomic_DNA"/>
</dbReference>
<dbReference type="Proteomes" id="UP000055611">
    <property type="component" value="Chromosome"/>
</dbReference>
<organism evidence="3 5">
    <name type="scientific">Pseudodesulfovibrio indicus</name>
    <dbReference type="NCBI Taxonomy" id="1716143"/>
    <lineage>
        <taxon>Bacteria</taxon>
        <taxon>Pseudomonadati</taxon>
        <taxon>Thermodesulfobacteriota</taxon>
        <taxon>Desulfovibrionia</taxon>
        <taxon>Desulfovibrionales</taxon>
        <taxon>Desulfovibrionaceae</taxon>
    </lineage>
</organism>
<evidence type="ECO:0000256" key="1">
    <source>
        <dbReference type="SAM" id="Phobius"/>
    </source>
</evidence>
<keyword evidence="1" id="KW-0812">Transmembrane</keyword>